<accession>A0ABQ1GSD1</accession>
<dbReference type="Gene3D" id="1.25.40.10">
    <property type="entry name" value="Tetratricopeptide repeat domain"/>
    <property type="match status" value="4"/>
</dbReference>
<evidence type="ECO:0000256" key="5">
    <source>
        <dbReference type="ARBA" id="ARBA00022803"/>
    </source>
</evidence>
<keyword evidence="6" id="KW-0135">Cellulose biosynthesis</keyword>
<sequence>MVNFSFSPRILPLKLSLWTLTFGLIVLPATGYATEVAPEQWLLEQVRVGEASHQDDLVRQSLYRLELIAPENPQVLSARLRLALREGNQVLAEQQLEKIHQAAPNSDIYHQAQLSLKMAKPEVQQQLQQARLLAMAGRLSEARTQYDALFAGQPPTLDLAMEYWLLVGRIPGQKEQAQAQLWALNTQYPGDVSLRLELAKMSFEQGRSEQAITLLKQVANTNEGRGPAADMWLAQIKSQPVSNQSVADLQRFMGVFDSGAAAIAAQQELQRQQMMLADPHYQARMTGLAQIARGGSTGAIAPLKKALEEYPNDAEVLGAMGLAYSRAGNRVRALSLFEQAKIAEQDGYNNSKWTSLIRSNRYWLEIDLGDKALKAGELNQAGVHYQRAQRINPGDPWAQVGLGDIAVIRHNDAQAEQAYRRALNLERDNSSAQRGLANIYQRQSPQKALDYLNTLPAAQRAKLSDKQQGIQNDLLAASAARFAANRQWSQAVQSYEKILHRNPDDVWTIYHYANALTEIGRQGDADRVFEQLAARRPADPQQVYAYSLYLSGTDRDDAALNHLHTLPQAQWNNSMREMAQRIMLDKTLNNVDQLTADGDIDVARVQLQTAKLPASGLSLNQQRRVAMAWYDVGETAKAADLLRPLTTEAAGLPAGQDKALIYRDAGRLEQQTGHPEVAREDDQQAMVASGITAEMPTDNDSYTGLTRINPTDDWLKRSIRSDAHDLYRQQNINFTLDQDVASNSGTPGKSDLQTNTTMLQADMPWFQGRAFLRSDVVRMNNGTFNNDNGNYSSSFGTCGDIVCNRYQDQHADGVSFGAGYKDNQWEGDLGSTPLGFPVVDWVGGLAYSSDWHDIGWTATVSRRPISSSLLSFAGAKDPNTGMTWGGVRATGVSLGFSYDQGKANGLWGDISAHQLTGKNVADNSRERLMGGYYYKMINEDDRRATIGLNSMVWHYQKDLSGYTLGQGGYYSPQQYFSLAVPVNYRQRTDNWSWQIGGSVSWSASTTRDQKQYPLQNLIPDTLQDKDRVIQGSSSSGFGYTAQALVERRLTSHWTLGASIDIQQAKDYTPSHFLLYARYSMAGWQGDLDMPPQPLVPYGDFK</sequence>
<keyword evidence="3" id="KW-0732">Signal</keyword>
<evidence type="ECO:0000259" key="7">
    <source>
        <dbReference type="Pfam" id="PF05420"/>
    </source>
</evidence>
<comment type="function">
    <text evidence="1">Required for maximal bacterial cellulose synthesis.</text>
</comment>
<evidence type="ECO:0000256" key="6">
    <source>
        <dbReference type="ARBA" id="ARBA00022916"/>
    </source>
</evidence>
<dbReference type="InterPro" id="IPR019734">
    <property type="entry name" value="TPR_rpt"/>
</dbReference>
<keyword evidence="9" id="KW-1185">Reference proteome</keyword>
<feature type="domain" description="Cellulose synthase operon C C-terminal" evidence="7">
    <location>
        <begin position="750"/>
        <end position="1080"/>
    </location>
</feature>
<dbReference type="Pfam" id="PF05420">
    <property type="entry name" value="BCSC_C"/>
    <property type="match status" value="1"/>
</dbReference>
<dbReference type="EMBL" id="BMFZ01000006">
    <property type="protein sequence ID" value="GGA48953.1"/>
    <property type="molecule type" value="Genomic_DNA"/>
</dbReference>
<evidence type="ECO:0000256" key="4">
    <source>
        <dbReference type="ARBA" id="ARBA00022737"/>
    </source>
</evidence>
<protein>
    <submittedName>
        <fullName evidence="8">Cellulose biosynthesis protein BcsC</fullName>
    </submittedName>
</protein>
<dbReference type="RefSeq" id="WP_188473894.1">
    <property type="nucleotide sequence ID" value="NZ_BMFZ01000006.1"/>
</dbReference>
<evidence type="ECO:0000313" key="8">
    <source>
        <dbReference type="EMBL" id="GGA48953.1"/>
    </source>
</evidence>
<reference evidence="9" key="1">
    <citation type="journal article" date="2019" name="Int. J. Syst. Evol. Microbiol.">
        <title>The Global Catalogue of Microorganisms (GCM) 10K type strain sequencing project: providing services to taxonomists for standard genome sequencing and annotation.</title>
        <authorList>
            <consortium name="The Broad Institute Genomics Platform"/>
            <consortium name="The Broad Institute Genome Sequencing Center for Infectious Disease"/>
            <person name="Wu L."/>
            <person name="Ma J."/>
        </authorList>
    </citation>
    <scope>NUCLEOTIDE SEQUENCE [LARGE SCALE GENOMIC DNA]</scope>
    <source>
        <strain evidence="9">CGMCC 1.12806</strain>
    </source>
</reference>
<dbReference type="InterPro" id="IPR011990">
    <property type="entry name" value="TPR-like_helical_dom_sf"/>
</dbReference>
<comment type="caution">
    <text evidence="8">The sequence shown here is derived from an EMBL/GenBank/DDBJ whole genome shotgun (WGS) entry which is preliminary data.</text>
</comment>
<keyword evidence="5" id="KW-0802">TPR repeat</keyword>
<keyword evidence="4" id="KW-0677">Repeat</keyword>
<dbReference type="InterPro" id="IPR051012">
    <property type="entry name" value="CellSynth/LPSAsmb/PSIAsmb"/>
</dbReference>
<evidence type="ECO:0000256" key="3">
    <source>
        <dbReference type="ARBA" id="ARBA00022729"/>
    </source>
</evidence>
<dbReference type="SMART" id="SM00028">
    <property type="entry name" value="TPR"/>
    <property type="match status" value="5"/>
</dbReference>
<dbReference type="Proteomes" id="UP000627464">
    <property type="component" value="Unassembled WGS sequence"/>
</dbReference>
<gene>
    <name evidence="8" type="ORF">GCM10011328_25280</name>
</gene>
<comment type="pathway">
    <text evidence="2">Glycan metabolism; bacterial cellulose biosynthesis.</text>
</comment>
<dbReference type="Pfam" id="PF14559">
    <property type="entry name" value="TPR_19"/>
    <property type="match status" value="1"/>
</dbReference>
<dbReference type="PANTHER" id="PTHR45586:SF1">
    <property type="entry name" value="LIPOPOLYSACCHARIDE ASSEMBLY PROTEIN B"/>
    <property type="match status" value="1"/>
</dbReference>
<evidence type="ECO:0000256" key="1">
    <source>
        <dbReference type="ARBA" id="ARBA00003476"/>
    </source>
</evidence>
<proteinExistence type="predicted"/>
<dbReference type="SUPFAM" id="SSF48452">
    <property type="entry name" value="TPR-like"/>
    <property type="match status" value="2"/>
</dbReference>
<dbReference type="InterPro" id="IPR008410">
    <property type="entry name" value="BCSC_C"/>
</dbReference>
<evidence type="ECO:0000313" key="9">
    <source>
        <dbReference type="Proteomes" id="UP000627464"/>
    </source>
</evidence>
<organism evidence="8 9">
    <name type="scientific">Hafnia psychrotolerans</name>
    <dbReference type="NCBI Taxonomy" id="1477018"/>
    <lineage>
        <taxon>Bacteria</taxon>
        <taxon>Pseudomonadati</taxon>
        <taxon>Pseudomonadota</taxon>
        <taxon>Gammaproteobacteria</taxon>
        <taxon>Enterobacterales</taxon>
        <taxon>Hafniaceae</taxon>
        <taxon>Hafnia</taxon>
    </lineage>
</organism>
<dbReference type="PANTHER" id="PTHR45586">
    <property type="entry name" value="TPR REPEAT-CONTAINING PROTEIN PA4667"/>
    <property type="match status" value="1"/>
</dbReference>
<name>A0ABQ1GSD1_9GAMM</name>
<evidence type="ECO:0000256" key="2">
    <source>
        <dbReference type="ARBA" id="ARBA00005186"/>
    </source>
</evidence>